<dbReference type="AlphaFoldDB" id="A0A2P5HI35"/>
<keyword evidence="3" id="KW-0862">Zinc</keyword>
<proteinExistence type="inferred from homology"/>
<reference evidence="5" key="1">
    <citation type="submission" date="2017-09" db="EMBL/GenBank/DDBJ databases">
        <title>Polyketide synthases of a Diaporthe helianthi virulent isolate.</title>
        <authorList>
            <person name="Baroncelli R."/>
        </authorList>
    </citation>
    <scope>NUCLEOTIDE SEQUENCE [LARGE SCALE GENOMIC DNA]</scope>
    <source>
        <strain evidence="5">7/96</strain>
    </source>
</reference>
<dbReference type="STRING" id="158607.A0A2P5HI35"/>
<dbReference type="InterPro" id="IPR011057">
    <property type="entry name" value="Mss4-like_sf"/>
</dbReference>
<evidence type="ECO:0000256" key="1">
    <source>
        <dbReference type="ARBA" id="ARBA00005495"/>
    </source>
</evidence>
<dbReference type="SUPFAM" id="SSF51316">
    <property type="entry name" value="Mss4-like"/>
    <property type="match status" value="1"/>
</dbReference>
<dbReference type="InParanoid" id="A0A2P5HI35"/>
<dbReference type="EMBL" id="MAVT02001914">
    <property type="protein sequence ID" value="POS69918.1"/>
    <property type="molecule type" value="Genomic_DNA"/>
</dbReference>
<dbReference type="Gene3D" id="3.90.1590.10">
    <property type="entry name" value="glutathione-dependent formaldehyde- activating enzyme (gfa)"/>
    <property type="match status" value="1"/>
</dbReference>
<organism evidence="5 6">
    <name type="scientific">Diaporthe helianthi</name>
    <dbReference type="NCBI Taxonomy" id="158607"/>
    <lineage>
        <taxon>Eukaryota</taxon>
        <taxon>Fungi</taxon>
        <taxon>Dikarya</taxon>
        <taxon>Ascomycota</taxon>
        <taxon>Pezizomycotina</taxon>
        <taxon>Sordariomycetes</taxon>
        <taxon>Sordariomycetidae</taxon>
        <taxon>Diaporthales</taxon>
        <taxon>Diaporthaceae</taxon>
        <taxon>Diaporthe</taxon>
    </lineage>
</organism>
<dbReference type="GO" id="GO:0046872">
    <property type="term" value="F:metal ion binding"/>
    <property type="evidence" value="ECO:0007669"/>
    <property type="project" value="UniProtKB-KW"/>
</dbReference>
<gene>
    <name evidence="5" type="ORF">DHEL01_v211687</name>
</gene>
<comment type="caution">
    <text evidence="5">The sequence shown here is derived from an EMBL/GenBank/DDBJ whole genome shotgun (WGS) entry which is preliminary data.</text>
</comment>
<dbReference type="InterPro" id="IPR006913">
    <property type="entry name" value="CENP-V/GFA"/>
</dbReference>
<protein>
    <recommendedName>
        <fullName evidence="4">CENP-V/GFA domain-containing protein</fullName>
    </recommendedName>
</protein>
<comment type="similarity">
    <text evidence="1">Belongs to the Gfa family.</text>
</comment>
<keyword evidence="2" id="KW-0479">Metal-binding</keyword>
<evidence type="ECO:0000313" key="6">
    <source>
        <dbReference type="Proteomes" id="UP000094444"/>
    </source>
</evidence>
<dbReference type="GO" id="GO:0016846">
    <property type="term" value="F:carbon-sulfur lyase activity"/>
    <property type="evidence" value="ECO:0007669"/>
    <property type="project" value="InterPro"/>
</dbReference>
<evidence type="ECO:0000259" key="4">
    <source>
        <dbReference type="Pfam" id="PF04828"/>
    </source>
</evidence>
<sequence length="148" mass="16595">MASNSILVVVWLETRPSSFRHREDAAGGILDDKYLRHLRGQENLSSCGQAKTVSSGNKMTNYFCSTCGTLMHRVSSGYSGTSILCIGTVDDFSLAEGKLKPQTECFIDFRSVGRNGFLESRERGMWRRLTHNRCISRRYEEAMANVDG</sequence>
<dbReference type="OrthoDB" id="428768at2759"/>
<name>A0A2P5HI35_DIAHE</name>
<accession>A0A2P5HI35</accession>
<evidence type="ECO:0000313" key="5">
    <source>
        <dbReference type="EMBL" id="POS69918.1"/>
    </source>
</evidence>
<evidence type="ECO:0000256" key="3">
    <source>
        <dbReference type="ARBA" id="ARBA00022833"/>
    </source>
</evidence>
<feature type="domain" description="CENP-V/GFA" evidence="4">
    <location>
        <begin position="31"/>
        <end position="107"/>
    </location>
</feature>
<evidence type="ECO:0000256" key="2">
    <source>
        <dbReference type="ARBA" id="ARBA00022723"/>
    </source>
</evidence>
<dbReference type="Proteomes" id="UP000094444">
    <property type="component" value="Unassembled WGS sequence"/>
</dbReference>
<keyword evidence="6" id="KW-1185">Reference proteome</keyword>
<dbReference type="Pfam" id="PF04828">
    <property type="entry name" value="GFA"/>
    <property type="match status" value="1"/>
</dbReference>